<sequence>MNKHHSKNSEPKYINPYLGGVLLGLLVLVTVLITGRGLGASGAIKSTVVTTAHVFTPEQAKSNAYMNKFISDDHSPMYTWLVFETLGIFLGGLLSGIVFGRVKKLRTEHSPKITSKTRLIFALIGGMLFGIGSQFGRGCTSGAALSGTATFALGGAVVMFAIFGTGYAAAYFFRKLWI</sequence>
<keyword evidence="7 9" id="KW-0472">Membrane</keyword>
<dbReference type="RefSeq" id="WP_120272753.1">
    <property type="nucleotide sequence ID" value="NZ_RAPN01000001.1"/>
</dbReference>
<evidence type="ECO:0000256" key="9">
    <source>
        <dbReference type="SAM" id="Phobius"/>
    </source>
</evidence>
<keyword evidence="6 9" id="KW-1133">Transmembrane helix</keyword>
<accession>A0A419W7K6</accession>
<evidence type="ECO:0000256" key="1">
    <source>
        <dbReference type="ARBA" id="ARBA00004429"/>
    </source>
</evidence>
<evidence type="ECO:0000256" key="7">
    <source>
        <dbReference type="ARBA" id="ARBA00023136"/>
    </source>
</evidence>
<keyword evidence="11" id="KW-1185">Reference proteome</keyword>
<feature type="transmembrane region" description="Helical" evidence="9">
    <location>
        <begin position="119"/>
        <end position="136"/>
    </location>
</feature>
<protein>
    <submittedName>
        <fullName evidence="10">Uncharacterized protein</fullName>
    </submittedName>
</protein>
<evidence type="ECO:0000256" key="5">
    <source>
        <dbReference type="ARBA" id="ARBA00022692"/>
    </source>
</evidence>
<dbReference type="GO" id="GO:0005886">
    <property type="term" value="C:plasma membrane"/>
    <property type="evidence" value="ECO:0007669"/>
    <property type="project" value="UniProtKB-SubCell"/>
</dbReference>
<dbReference type="PANTHER" id="PTHR30574">
    <property type="entry name" value="INNER MEMBRANE PROTEIN YEDE"/>
    <property type="match status" value="1"/>
</dbReference>
<evidence type="ECO:0000256" key="8">
    <source>
        <dbReference type="ARBA" id="ARBA00035655"/>
    </source>
</evidence>
<dbReference type="Pfam" id="PF04143">
    <property type="entry name" value="Sulf_transp"/>
    <property type="match status" value="1"/>
</dbReference>
<feature type="transmembrane region" description="Helical" evidence="9">
    <location>
        <begin position="12"/>
        <end position="33"/>
    </location>
</feature>
<keyword evidence="4" id="KW-0997">Cell inner membrane</keyword>
<dbReference type="EMBL" id="RAPN01000001">
    <property type="protein sequence ID" value="RKD91453.1"/>
    <property type="molecule type" value="Genomic_DNA"/>
</dbReference>
<evidence type="ECO:0000256" key="3">
    <source>
        <dbReference type="ARBA" id="ARBA00022475"/>
    </source>
</evidence>
<proteinExistence type="inferred from homology"/>
<evidence type="ECO:0000256" key="2">
    <source>
        <dbReference type="ARBA" id="ARBA00022448"/>
    </source>
</evidence>
<dbReference type="OrthoDB" id="9814020at2"/>
<comment type="caution">
    <text evidence="10">The sequence shown here is derived from an EMBL/GenBank/DDBJ whole genome shotgun (WGS) entry which is preliminary data.</text>
</comment>
<evidence type="ECO:0000313" key="10">
    <source>
        <dbReference type="EMBL" id="RKD91453.1"/>
    </source>
</evidence>
<gene>
    <name evidence="10" type="ORF">BC643_1808</name>
</gene>
<dbReference type="InterPro" id="IPR007272">
    <property type="entry name" value="Sulf_transp_TsuA/YedE"/>
</dbReference>
<feature type="transmembrane region" description="Helical" evidence="9">
    <location>
        <begin position="77"/>
        <end position="99"/>
    </location>
</feature>
<evidence type="ECO:0000256" key="6">
    <source>
        <dbReference type="ARBA" id="ARBA00022989"/>
    </source>
</evidence>
<dbReference type="AlphaFoldDB" id="A0A419W7K6"/>
<reference evidence="10 11" key="1">
    <citation type="submission" date="2018-09" db="EMBL/GenBank/DDBJ databases">
        <title>Genomic Encyclopedia of Archaeal and Bacterial Type Strains, Phase II (KMG-II): from individual species to whole genera.</title>
        <authorList>
            <person name="Goeker M."/>
        </authorList>
    </citation>
    <scope>NUCLEOTIDE SEQUENCE [LARGE SCALE GENOMIC DNA]</scope>
    <source>
        <strain evidence="10 11">DSM 27148</strain>
    </source>
</reference>
<keyword evidence="5 9" id="KW-0812">Transmembrane</keyword>
<evidence type="ECO:0000256" key="4">
    <source>
        <dbReference type="ARBA" id="ARBA00022519"/>
    </source>
</evidence>
<keyword evidence="3" id="KW-1003">Cell membrane</keyword>
<keyword evidence="2" id="KW-0813">Transport</keyword>
<organism evidence="10 11">
    <name type="scientific">Mangrovibacterium diazotrophicum</name>
    <dbReference type="NCBI Taxonomy" id="1261403"/>
    <lineage>
        <taxon>Bacteria</taxon>
        <taxon>Pseudomonadati</taxon>
        <taxon>Bacteroidota</taxon>
        <taxon>Bacteroidia</taxon>
        <taxon>Marinilabiliales</taxon>
        <taxon>Prolixibacteraceae</taxon>
        <taxon>Mangrovibacterium</taxon>
    </lineage>
</organism>
<dbReference type="Proteomes" id="UP000283387">
    <property type="component" value="Unassembled WGS sequence"/>
</dbReference>
<comment type="similarity">
    <text evidence="8">Belongs to the TsuA/YedE (TC 9.B.102) family.</text>
</comment>
<name>A0A419W7K6_9BACT</name>
<comment type="subcellular location">
    <subcellularLocation>
        <location evidence="1">Cell inner membrane</location>
        <topology evidence="1">Multi-pass membrane protein</topology>
    </subcellularLocation>
</comment>
<feature type="transmembrane region" description="Helical" evidence="9">
    <location>
        <begin position="148"/>
        <end position="173"/>
    </location>
</feature>
<evidence type="ECO:0000313" key="11">
    <source>
        <dbReference type="Proteomes" id="UP000283387"/>
    </source>
</evidence>
<dbReference type="PANTHER" id="PTHR30574:SF1">
    <property type="entry name" value="SULPHUR TRANSPORT DOMAIN-CONTAINING PROTEIN"/>
    <property type="match status" value="1"/>
</dbReference>